<dbReference type="PATRIC" id="fig|1423753.3.peg.82"/>
<protein>
    <submittedName>
        <fullName evidence="2">Uncharacterized protein</fullName>
    </submittedName>
</protein>
<gene>
    <name evidence="2" type="ORF">FD28_GL000077</name>
</gene>
<proteinExistence type="predicted"/>
<keyword evidence="1" id="KW-0812">Transmembrane</keyword>
<dbReference type="AlphaFoldDB" id="A0A0R1UYN6"/>
<organism evidence="2 3">
    <name type="scientific">Levilactobacillus hammesii DSM 16381</name>
    <dbReference type="NCBI Taxonomy" id="1423753"/>
    <lineage>
        <taxon>Bacteria</taxon>
        <taxon>Bacillati</taxon>
        <taxon>Bacillota</taxon>
        <taxon>Bacilli</taxon>
        <taxon>Lactobacillales</taxon>
        <taxon>Lactobacillaceae</taxon>
        <taxon>Levilactobacillus</taxon>
    </lineage>
</organism>
<dbReference type="EMBL" id="AZFS01000006">
    <property type="protein sequence ID" value="KRL98278.1"/>
    <property type="molecule type" value="Genomic_DNA"/>
</dbReference>
<evidence type="ECO:0000313" key="2">
    <source>
        <dbReference type="EMBL" id="KRL98278.1"/>
    </source>
</evidence>
<evidence type="ECO:0000313" key="3">
    <source>
        <dbReference type="Proteomes" id="UP000051580"/>
    </source>
</evidence>
<feature type="transmembrane region" description="Helical" evidence="1">
    <location>
        <begin position="104"/>
        <end position="124"/>
    </location>
</feature>
<keyword evidence="1" id="KW-0472">Membrane</keyword>
<accession>A0A0R1UYN6</accession>
<dbReference type="RefSeq" id="WP_057731481.1">
    <property type="nucleotide sequence ID" value="NZ_AZFS01000006.1"/>
</dbReference>
<dbReference type="OrthoDB" id="2319691at2"/>
<comment type="caution">
    <text evidence="2">The sequence shown here is derived from an EMBL/GenBank/DDBJ whole genome shotgun (WGS) entry which is preliminary data.</text>
</comment>
<keyword evidence="3" id="KW-1185">Reference proteome</keyword>
<name>A0A0R1UYN6_9LACO</name>
<keyword evidence="1" id="KW-1133">Transmembrane helix</keyword>
<feature type="transmembrane region" description="Helical" evidence="1">
    <location>
        <begin position="42"/>
        <end position="58"/>
    </location>
</feature>
<reference evidence="2 3" key="1">
    <citation type="journal article" date="2015" name="Genome Announc.">
        <title>Expanding the biotechnology potential of lactobacilli through comparative genomics of 213 strains and associated genera.</title>
        <authorList>
            <person name="Sun Z."/>
            <person name="Harris H.M."/>
            <person name="McCann A."/>
            <person name="Guo C."/>
            <person name="Argimon S."/>
            <person name="Zhang W."/>
            <person name="Yang X."/>
            <person name="Jeffery I.B."/>
            <person name="Cooney J.C."/>
            <person name="Kagawa T.F."/>
            <person name="Liu W."/>
            <person name="Song Y."/>
            <person name="Salvetti E."/>
            <person name="Wrobel A."/>
            <person name="Rasinkangas P."/>
            <person name="Parkhill J."/>
            <person name="Rea M.C."/>
            <person name="O'Sullivan O."/>
            <person name="Ritari J."/>
            <person name="Douillard F.P."/>
            <person name="Paul Ross R."/>
            <person name="Yang R."/>
            <person name="Briner A.E."/>
            <person name="Felis G.E."/>
            <person name="de Vos W.M."/>
            <person name="Barrangou R."/>
            <person name="Klaenhammer T.R."/>
            <person name="Caufield P.W."/>
            <person name="Cui Y."/>
            <person name="Zhang H."/>
            <person name="O'Toole P.W."/>
        </authorList>
    </citation>
    <scope>NUCLEOTIDE SEQUENCE [LARGE SCALE GENOMIC DNA]</scope>
    <source>
        <strain evidence="2 3">DSM 16381</strain>
    </source>
</reference>
<sequence>MKMSLLGLGLILVIVSHGLHHRTLRQLEHTTTVRHRRSRAVYHGFLDLGLVYVAVGLWRPEWMDARVIGLLLVVDLVATGMSYYQHRQRTYPAATRALWHQQAWYLVSSQLLLAAVLLGTLMSLPA</sequence>
<feature type="transmembrane region" description="Helical" evidence="1">
    <location>
        <begin position="65"/>
        <end position="84"/>
    </location>
</feature>
<evidence type="ECO:0000256" key="1">
    <source>
        <dbReference type="SAM" id="Phobius"/>
    </source>
</evidence>
<dbReference type="Proteomes" id="UP000051580">
    <property type="component" value="Unassembled WGS sequence"/>
</dbReference>